<evidence type="ECO:0000259" key="4">
    <source>
        <dbReference type="PROSITE" id="PS50995"/>
    </source>
</evidence>
<feature type="domain" description="HTH marR-type" evidence="4">
    <location>
        <begin position="1"/>
        <end position="143"/>
    </location>
</feature>
<gene>
    <name evidence="5" type="ORF">CFB84_39905</name>
</gene>
<evidence type="ECO:0000313" key="6">
    <source>
        <dbReference type="Proteomes" id="UP000214600"/>
    </source>
</evidence>
<dbReference type="GO" id="GO:0006950">
    <property type="term" value="P:response to stress"/>
    <property type="evidence" value="ECO:0007669"/>
    <property type="project" value="TreeGrafter"/>
</dbReference>
<dbReference type="RefSeq" id="WP_089454437.1">
    <property type="nucleotide sequence ID" value="NZ_NKFA01000037.1"/>
</dbReference>
<dbReference type="SMART" id="SM00347">
    <property type="entry name" value="HTH_MARR"/>
    <property type="match status" value="1"/>
</dbReference>
<keyword evidence="3" id="KW-0804">Transcription</keyword>
<dbReference type="InterPro" id="IPR036388">
    <property type="entry name" value="WH-like_DNA-bd_sf"/>
</dbReference>
<protein>
    <submittedName>
        <fullName evidence="5">MarR family transcriptional regulator</fullName>
    </submittedName>
</protein>
<reference evidence="6" key="1">
    <citation type="submission" date="2017-06" db="EMBL/GenBank/DDBJ databases">
        <authorList>
            <person name="LiPuma J."/>
            <person name="Spilker T."/>
        </authorList>
    </citation>
    <scope>NUCLEOTIDE SEQUENCE [LARGE SCALE GENOMIC DNA]</scope>
    <source>
        <strain evidence="6">AU17325</strain>
    </source>
</reference>
<comment type="caution">
    <text evidence="5">The sequence shown here is derived from an EMBL/GenBank/DDBJ whole genome shotgun (WGS) entry which is preliminary data.</text>
</comment>
<dbReference type="GO" id="GO:0003700">
    <property type="term" value="F:DNA-binding transcription factor activity"/>
    <property type="evidence" value="ECO:0007669"/>
    <property type="project" value="InterPro"/>
</dbReference>
<evidence type="ECO:0000256" key="2">
    <source>
        <dbReference type="ARBA" id="ARBA00023125"/>
    </source>
</evidence>
<dbReference type="GO" id="GO:0003677">
    <property type="term" value="F:DNA binding"/>
    <property type="evidence" value="ECO:0007669"/>
    <property type="project" value="UniProtKB-KW"/>
</dbReference>
<dbReference type="SUPFAM" id="SSF46785">
    <property type="entry name" value="Winged helix' DNA-binding domain"/>
    <property type="match status" value="1"/>
</dbReference>
<evidence type="ECO:0000256" key="3">
    <source>
        <dbReference type="ARBA" id="ARBA00023163"/>
    </source>
</evidence>
<reference evidence="5 6" key="2">
    <citation type="submission" date="2017-08" db="EMBL/GenBank/DDBJ databases">
        <title>WGS of novel Burkholderia cepaca complex species.</title>
        <authorList>
            <person name="Lipuma J."/>
            <person name="Spilker T."/>
        </authorList>
    </citation>
    <scope>NUCLEOTIDE SEQUENCE [LARGE SCALE GENOMIC DNA]</scope>
    <source>
        <strain evidence="5 6">AU17325</strain>
    </source>
</reference>
<sequence>MSESLHPGESPGLLLWRATLGWQRRITAALKPLGLTHVQFVLLASTWWITRVAGETPSQRRVAEHANTDPMMTSQVLRVLAERELLTRMPDPSDSRARIIDITPAGADLAVRAVKVVEDADRAFFEVVEDQEALIAVLKALGR</sequence>
<dbReference type="InterPro" id="IPR000835">
    <property type="entry name" value="HTH_MarR-typ"/>
</dbReference>
<keyword evidence="2" id="KW-0238">DNA-binding</keyword>
<dbReference type="PANTHER" id="PTHR33164:SF64">
    <property type="entry name" value="TRANSCRIPTIONAL REGULATOR SLYA"/>
    <property type="match status" value="1"/>
</dbReference>
<evidence type="ECO:0000313" key="5">
    <source>
        <dbReference type="EMBL" id="OXI33370.1"/>
    </source>
</evidence>
<dbReference type="Proteomes" id="UP000214600">
    <property type="component" value="Unassembled WGS sequence"/>
</dbReference>
<proteinExistence type="predicted"/>
<dbReference type="InterPro" id="IPR039422">
    <property type="entry name" value="MarR/SlyA-like"/>
</dbReference>
<dbReference type="Pfam" id="PF01047">
    <property type="entry name" value="MarR"/>
    <property type="match status" value="1"/>
</dbReference>
<dbReference type="AlphaFoldDB" id="A0A228HT70"/>
<dbReference type="Gene3D" id="1.10.10.10">
    <property type="entry name" value="Winged helix-like DNA-binding domain superfamily/Winged helix DNA-binding domain"/>
    <property type="match status" value="1"/>
</dbReference>
<dbReference type="PANTHER" id="PTHR33164">
    <property type="entry name" value="TRANSCRIPTIONAL REGULATOR, MARR FAMILY"/>
    <property type="match status" value="1"/>
</dbReference>
<dbReference type="InterPro" id="IPR036390">
    <property type="entry name" value="WH_DNA-bd_sf"/>
</dbReference>
<dbReference type="EMBL" id="NKFA01000037">
    <property type="protein sequence ID" value="OXI33370.1"/>
    <property type="molecule type" value="Genomic_DNA"/>
</dbReference>
<dbReference type="PROSITE" id="PS50995">
    <property type="entry name" value="HTH_MARR_2"/>
    <property type="match status" value="1"/>
</dbReference>
<name>A0A228HT70_9BURK</name>
<evidence type="ECO:0000256" key="1">
    <source>
        <dbReference type="ARBA" id="ARBA00023015"/>
    </source>
</evidence>
<organism evidence="5 6">
    <name type="scientific">Burkholderia aenigmatica</name>
    <dbReference type="NCBI Taxonomy" id="2015348"/>
    <lineage>
        <taxon>Bacteria</taxon>
        <taxon>Pseudomonadati</taxon>
        <taxon>Pseudomonadota</taxon>
        <taxon>Betaproteobacteria</taxon>
        <taxon>Burkholderiales</taxon>
        <taxon>Burkholderiaceae</taxon>
        <taxon>Burkholderia</taxon>
        <taxon>Burkholderia cepacia complex</taxon>
    </lineage>
</organism>
<dbReference type="OrthoDB" id="3215377at2"/>
<keyword evidence="1" id="KW-0805">Transcription regulation</keyword>
<accession>A0A228HT70</accession>